<evidence type="ECO:0008006" key="2">
    <source>
        <dbReference type="Google" id="ProtNLM"/>
    </source>
</evidence>
<sequence length="258" mass="27825">MGAGTLRAAEFEPTAEGGVRLLRFGVKPMGLEGSSERARPKAMEKAAQELWNEAGFTATRGLVAAPGFQVLSKPIRLPAIDKTKVAQLIKFEAQQNIPFPLEEAAWDHYTMGVAKSGEVEVLLSALKSEVADGMIKVAKAQGVNVEVVDTAQAALVNAFRFNYGDLEGCSVVLDIGAKTTHALFFEGEKFFIRTINIGANSITQEFATETKMRFSEAEAIKLQKGLVGLGGAYAESEDPHEAALSKIARQVMTRLHVQ</sequence>
<evidence type="ECO:0000313" key="1">
    <source>
        <dbReference type="EMBL" id="SVB15844.1"/>
    </source>
</evidence>
<dbReference type="Gene3D" id="3.30.1490.300">
    <property type="match status" value="1"/>
</dbReference>
<dbReference type="AlphaFoldDB" id="A0A382BQA7"/>
<name>A0A382BQA7_9ZZZZ</name>
<dbReference type="EMBL" id="UINC01030826">
    <property type="protein sequence ID" value="SVB15844.1"/>
    <property type="molecule type" value="Genomic_DNA"/>
</dbReference>
<dbReference type="CDD" id="cd24049">
    <property type="entry name" value="ASKHA_NBD_PilM"/>
    <property type="match status" value="1"/>
</dbReference>
<protein>
    <recommendedName>
        <fullName evidence="2">SHS2 domain-containing protein</fullName>
    </recommendedName>
</protein>
<gene>
    <name evidence="1" type="ORF">METZ01_LOCUS168698</name>
</gene>
<dbReference type="SUPFAM" id="SSF53067">
    <property type="entry name" value="Actin-like ATPase domain"/>
    <property type="match status" value="2"/>
</dbReference>
<dbReference type="InterPro" id="IPR005883">
    <property type="entry name" value="PilM"/>
</dbReference>
<dbReference type="InterPro" id="IPR050696">
    <property type="entry name" value="FtsA/MreB"/>
</dbReference>
<dbReference type="PANTHER" id="PTHR32432:SF3">
    <property type="entry name" value="ETHANOLAMINE UTILIZATION PROTEIN EUTJ"/>
    <property type="match status" value="1"/>
</dbReference>
<dbReference type="Pfam" id="PF11104">
    <property type="entry name" value="PilM_2"/>
    <property type="match status" value="1"/>
</dbReference>
<dbReference type="PANTHER" id="PTHR32432">
    <property type="entry name" value="CELL DIVISION PROTEIN FTSA-RELATED"/>
    <property type="match status" value="1"/>
</dbReference>
<dbReference type="Gene3D" id="3.30.420.40">
    <property type="match status" value="1"/>
</dbReference>
<proteinExistence type="predicted"/>
<feature type="non-terminal residue" evidence="1">
    <location>
        <position position="258"/>
    </location>
</feature>
<reference evidence="1" key="1">
    <citation type="submission" date="2018-05" db="EMBL/GenBank/DDBJ databases">
        <authorList>
            <person name="Lanie J.A."/>
            <person name="Ng W.-L."/>
            <person name="Kazmierczak K.M."/>
            <person name="Andrzejewski T.M."/>
            <person name="Davidsen T.M."/>
            <person name="Wayne K.J."/>
            <person name="Tettelin H."/>
            <person name="Glass J.I."/>
            <person name="Rusch D."/>
            <person name="Podicherti R."/>
            <person name="Tsui H.-C.T."/>
            <person name="Winkler M.E."/>
        </authorList>
    </citation>
    <scope>NUCLEOTIDE SEQUENCE</scope>
</reference>
<organism evidence="1">
    <name type="scientific">marine metagenome</name>
    <dbReference type="NCBI Taxonomy" id="408172"/>
    <lineage>
        <taxon>unclassified sequences</taxon>
        <taxon>metagenomes</taxon>
        <taxon>ecological metagenomes</taxon>
    </lineage>
</organism>
<dbReference type="InterPro" id="IPR043129">
    <property type="entry name" value="ATPase_NBD"/>
</dbReference>
<accession>A0A382BQA7</accession>